<protein>
    <recommendedName>
        <fullName evidence="4">DUF3224 domain-containing protein</fullName>
    </recommendedName>
</protein>
<sequence length="158" mass="16527">MAIRHTPGVLALSLLAAAAMAAELPREGEIDSRLCFGGPMHVVAAAPDARFASYVVRGGTSATHPAFDSMAVECTGTFETRGGATQSLGYCVLRDTDGHAIYGSDSIGPEGYVWTYAGGTGKFAGISGQGRVERSGDLGPTATEMRGCRRFVGTYRMR</sequence>
<evidence type="ECO:0000313" key="2">
    <source>
        <dbReference type="EMBL" id="MBC5763749.1"/>
    </source>
</evidence>
<name>A0A923M6K8_9BURK</name>
<keyword evidence="1" id="KW-0732">Signal</keyword>
<dbReference type="Proteomes" id="UP000596827">
    <property type="component" value="Unassembled WGS sequence"/>
</dbReference>
<dbReference type="RefSeq" id="WP_187080180.1">
    <property type="nucleotide sequence ID" value="NZ_JACORU010000001.1"/>
</dbReference>
<accession>A0A923M6K8</accession>
<comment type="caution">
    <text evidence="2">The sequence shown here is derived from an EMBL/GenBank/DDBJ whole genome shotgun (WGS) entry which is preliminary data.</text>
</comment>
<evidence type="ECO:0000313" key="3">
    <source>
        <dbReference type="Proteomes" id="UP000596827"/>
    </source>
</evidence>
<organism evidence="2 3">
    <name type="scientific">Ramlibacter albus</name>
    <dbReference type="NCBI Taxonomy" id="2079448"/>
    <lineage>
        <taxon>Bacteria</taxon>
        <taxon>Pseudomonadati</taxon>
        <taxon>Pseudomonadota</taxon>
        <taxon>Betaproteobacteria</taxon>
        <taxon>Burkholderiales</taxon>
        <taxon>Comamonadaceae</taxon>
        <taxon>Ramlibacter</taxon>
    </lineage>
</organism>
<reference evidence="2" key="1">
    <citation type="submission" date="2020-08" db="EMBL/GenBank/DDBJ databases">
        <title>Ramlibacter sp. GTP1 16S ribosomal RNA gene genome sequencing and assembly.</title>
        <authorList>
            <person name="Kang M."/>
        </authorList>
    </citation>
    <scope>NUCLEOTIDE SEQUENCE</scope>
    <source>
        <strain evidence="2">GTP1</strain>
    </source>
</reference>
<dbReference type="AlphaFoldDB" id="A0A923M6K8"/>
<gene>
    <name evidence="2" type="ORF">H8R02_04760</name>
</gene>
<proteinExistence type="predicted"/>
<feature type="chain" id="PRO_5038102303" description="DUF3224 domain-containing protein" evidence="1">
    <location>
        <begin position="22"/>
        <end position="158"/>
    </location>
</feature>
<keyword evidence="3" id="KW-1185">Reference proteome</keyword>
<evidence type="ECO:0000256" key="1">
    <source>
        <dbReference type="SAM" id="SignalP"/>
    </source>
</evidence>
<feature type="signal peptide" evidence="1">
    <location>
        <begin position="1"/>
        <end position="21"/>
    </location>
</feature>
<evidence type="ECO:0008006" key="4">
    <source>
        <dbReference type="Google" id="ProtNLM"/>
    </source>
</evidence>
<dbReference type="EMBL" id="JACORU010000001">
    <property type="protein sequence ID" value="MBC5763749.1"/>
    <property type="molecule type" value="Genomic_DNA"/>
</dbReference>